<comment type="caution">
    <text evidence="15">The sequence shown here is derived from an EMBL/GenBank/DDBJ whole genome shotgun (WGS) entry which is preliminary data.</text>
</comment>
<evidence type="ECO:0000256" key="6">
    <source>
        <dbReference type="ARBA" id="ARBA00022679"/>
    </source>
</evidence>
<organism evidence="15 16">
    <name type="scientific">Cerrena zonata</name>
    <dbReference type="NCBI Taxonomy" id="2478898"/>
    <lineage>
        <taxon>Eukaryota</taxon>
        <taxon>Fungi</taxon>
        <taxon>Dikarya</taxon>
        <taxon>Basidiomycota</taxon>
        <taxon>Agaricomycotina</taxon>
        <taxon>Agaricomycetes</taxon>
        <taxon>Polyporales</taxon>
        <taxon>Cerrenaceae</taxon>
        <taxon>Cerrena</taxon>
    </lineage>
</organism>
<keyword evidence="6" id="KW-0808">Transferase</keyword>
<dbReference type="GO" id="GO:0045547">
    <property type="term" value="F:ditrans,polycis-polyprenyl diphosphate synthase [(2E,6E)-farnesyl diphosphate specific] activity"/>
    <property type="evidence" value="ECO:0007669"/>
    <property type="project" value="UniProtKB-EC"/>
</dbReference>
<protein>
    <recommendedName>
        <fullName evidence="5">ditrans,polycis-polyprenyl diphosphate synthase [(2E,6E)-farnesyldiphosphate specific]</fullName>
        <ecNumber evidence="5">2.5.1.87</ecNumber>
    </recommendedName>
</protein>
<evidence type="ECO:0000313" key="15">
    <source>
        <dbReference type="EMBL" id="KAK7694732.1"/>
    </source>
</evidence>
<comment type="catalytic activity">
    <reaction evidence="12">
        <text>n isopentenyl diphosphate + (2E,6E)-farnesyl diphosphate = a di-trans,poly-cis-polyprenyl diphosphate + n diphosphate</text>
        <dbReference type="Rhea" id="RHEA:53008"/>
        <dbReference type="Rhea" id="RHEA-COMP:19494"/>
        <dbReference type="ChEBI" id="CHEBI:33019"/>
        <dbReference type="ChEBI" id="CHEBI:128769"/>
        <dbReference type="ChEBI" id="CHEBI:136960"/>
        <dbReference type="ChEBI" id="CHEBI:175763"/>
        <dbReference type="EC" id="2.5.1.87"/>
    </reaction>
</comment>
<sequence>MSWLTNAALYVIHVVYLFVNALSFLRRSFTHRLPEPLDAARGQTPRHLALVFNTGDYTSKRSLEQLDDILVENVERVVSWCRISGIGRLTVYDREGVLSRCSISLRKRLVEQSESQTTDSDEETELEYPLTPPLTDESRSLSPDQGFAPELHVTTINANATKERRKDPRSGVKRRMSTSKKSPSSHLPPVTLHLVSRSSGKPAVASIASSILQNCHADEKGVKYTINEMTSILEGELGFPEPDLTIVHEVVPSSRGKVLELHGFRRGSCV</sequence>
<proteinExistence type="inferred from homology"/>
<feature type="transmembrane region" description="Helical" evidence="14">
    <location>
        <begin position="6"/>
        <end position="25"/>
    </location>
</feature>
<comment type="subcellular location">
    <subcellularLocation>
        <location evidence="2">Endoplasmic reticulum membrane</location>
    </subcellularLocation>
</comment>
<evidence type="ECO:0000256" key="3">
    <source>
        <dbReference type="ARBA" id="ARBA00004922"/>
    </source>
</evidence>
<dbReference type="AlphaFoldDB" id="A0AAW0GQ00"/>
<comment type="pathway">
    <text evidence="3">Protein modification; protein glycosylation.</text>
</comment>
<dbReference type="PANTHER" id="PTHR21528:SF0">
    <property type="entry name" value="DEHYDRODOLICHYL DIPHOSPHATE SYNTHASE COMPLEX SUBUNIT NUS1"/>
    <property type="match status" value="1"/>
</dbReference>
<comment type="cofactor">
    <cofactor evidence="1">
        <name>Mg(2+)</name>
        <dbReference type="ChEBI" id="CHEBI:18420"/>
    </cofactor>
</comment>
<evidence type="ECO:0000256" key="2">
    <source>
        <dbReference type="ARBA" id="ARBA00004586"/>
    </source>
</evidence>
<keyword evidence="9" id="KW-0460">Magnesium</keyword>
<evidence type="ECO:0000256" key="14">
    <source>
        <dbReference type="SAM" id="Phobius"/>
    </source>
</evidence>
<dbReference type="GO" id="GO:0005789">
    <property type="term" value="C:endoplasmic reticulum membrane"/>
    <property type="evidence" value="ECO:0007669"/>
    <property type="project" value="UniProtKB-SubCell"/>
</dbReference>
<dbReference type="GO" id="GO:1904423">
    <property type="term" value="C:dehydrodolichyl diphosphate synthase complex"/>
    <property type="evidence" value="ECO:0007669"/>
    <property type="project" value="InterPro"/>
</dbReference>
<keyword evidence="11 14" id="KW-0472">Membrane</keyword>
<evidence type="ECO:0000256" key="7">
    <source>
        <dbReference type="ARBA" id="ARBA00022692"/>
    </source>
</evidence>
<reference evidence="15 16" key="1">
    <citation type="submission" date="2022-09" db="EMBL/GenBank/DDBJ databases">
        <authorList>
            <person name="Palmer J.M."/>
        </authorList>
    </citation>
    <scope>NUCLEOTIDE SEQUENCE [LARGE SCALE GENOMIC DNA]</scope>
    <source>
        <strain evidence="15 16">DSM 7382</strain>
    </source>
</reference>
<evidence type="ECO:0000256" key="8">
    <source>
        <dbReference type="ARBA" id="ARBA00022824"/>
    </source>
</evidence>
<dbReference type="EC" id="2.5.1.87" evidence="5"/>
<dbReference type="InterPro" id="IPR038887">
    <property type="entry name" value="Nus1/NgBR"/>
</dbReference>
<dbReference type="Proteomes" id="UP001385951">
    <property type="component" value="Unassembled WGS sequence"/>
</dbReference>
<dbReference type="PANTHER" id="PTHR21528">
    <property type="entry name" value="DEHYDRODOLICHYL DIPHOSPHATE SYNTHASE COMPLEX SUBUNIT NUS1"/>
    <property type="match status" value="1"/>
</dbReference>
<keyword evidence="16" id="KW-1185">Reference proteome</keyword>
<evidence type="ECO:0000256" key="12">
    <source>
        <dbReference type="ARBA" id="ARBA00047353"/>
    </source>
</evidence>
<evidence type="ECO:0000313" key="16">
    <source>
        <dbReference type="Proteomes" id="UP001385951"/>
    </source>
</evidence>
<keyword evidence="7 14" id="KW-0812">Transmembrane</keyword>
<dbReference type="InterPro" id="IPR036424">
    <property type="entry name" value="UPP_synth-like_sf"/>
</dbReference>
<dbReference type="EMBL" id="JASBNA010000002">
    <property type="protein sequence ID" value="KAK7694732.1"/>
    <property type="molecule type" value="Genomic_DNA"/>
</dbReference>
<name>A0AAW0GQ00_9APHY</name>
<gene>
    <name evidence="15" type="ORF">QCA50_001920</name>
</gene>
<comment type="similarity">
    <text evidence="4">Belongs to the UPP synthase family.</text>
</comment>
<evidence type="ECO:0000256" key="11">
    <source>
        <dbReference type="ARBA" id="ARBA00023136"/>
    </source>
</evidence>
<dbReference type="SUPFAM" id="SSF64005">
    <property type="entry name" value="Undecaprenyl diphosphate synthase"/>
    <property type="match status" value="1"/>
</dbReference>
<evidence type="ECO:0000256" key="10">
    <source>
        <dbReference type="ARBA" id="ARBA00022989"/>
    </source>
</evidence>
<accession>A0AAW0GQ00</accession>
<evidence type="ECO:0000256" key="1">
    <source>
        <dbReference type="ARBA" id="ARBA00001946"/>
    </source>
</evidence>
<evidence type="ECO:0000256" key="9">
    <source>
        <dbReference type="ARBA" id="ARBA00022842"/>
    </source>
</evidence>
<feature type="region of interest" description="Disordered" evidence="13">
    <location>
        <begin position="110"/>
        <end position="190"/>
    </location>
</feature>
<feature type="compositionally biased region" description="Basic and acidic residues" evidence="13">
    <location>
        <begin position="161"/>
        <end position="170"/>
    </location>
</feature>
<evidence type="ECO:0000256" key="13">
    <source>
        <dbReference type="SAM" id="MobiDB-lite"/>
    </source>
</evidence>
<evidence type="ECO:0000256" key="5">
    <source>
        <dbReference type="ARBA" id="ARBA00012596"/>
    </source>
</evidence>
<keyword evidence="8" id="KW-0256">Endoplasmic reticulum</keyword>
<keyword evidence="10 14" id="KW-1133">Transmembrane helix</keyword>
<evidence type="ECO:0000256" key="4">
    <source>
        <dbReference type="ARBA" id="ARBA00005432"/>
    </source>
</evidence>